<dbReference type="GO" id="GO:1904263">
    <property type="term" value="P:positive regulation of TORC1 signaling"/>
    <property type="evidence" value="ECO:0007669"/>
    <property type="project" value="TreeGrafter"/>
</dbReference>
<dbReference type="PANTHER" id="PTHR16453">
    <property type="entry name" value="WD40 DOMAIN-CONTAINING PROTEIN MIO FAMILY MEMBER"/>
    <property type="match status" value="1"/>
</dbReference>
<evidence type="ECO:0000259" key="1">
    <source>
        <dbReference type="Pfam" id="PF17034"/>
    </source>
</evidence>
<organism evidence="2 3">
    <name type="scientific">Elysia marginata</name>
    <dbReference type="NCBI Taxonomy" id="1093978"/>
    <lineage>
        <taxon>Eukaryota</taxon>
        <taxon>Metazoa</taxon>
        <taxon>Spiralia</taxon>
        <taxon>Lophotrochozoa</taxon>
        <taxon>Mollusca</taxon>
        <taxon>Gastropoda</taxon>
        <taxon>Heterobranchia</taxon>
        <taxon>Euthyneura</taxon>
        <taxon>Panpulmonata</taxon>
        <taxon>Sacoglossa</taxon>
        <taxon>Placobranchoidea</taxon>
        <taxon>Plakobranchidae</taxon>
        <taxon>Elysia</taxon>
    </lineage>
</organism>
<accession>A0AAV4IFV4</accession>
<feature type="domain" description="GATOR2 complex protein MIO zinc-ribbon like" evidence="1">
    <location>
        <begin position="6"/>
        <end position="87"/>
    </location>
</feature>
<dbReference type="CDD" id="cd16691">
    <property type="entry name" value="mRING-H2-C3H3C2_Mio"/>
    <property type="match status" value="1"/>
</dbReference>
<reference evidence="2 3" key="1">
    <citation type="journal article" date="2021" name="Elife">
        <title>Chloroplast acquisition without the gene transfer in kleptoplastic sea slugs, Plakobranchus ocellatus.</title>
        <authorList>
            <person name="Maeda T."/>
            <person name="Takahashi S."/>
            <person name="Yoshida T."/>
            <person name="Shimamura S."/>
            <person name="Takaki Y."/>
            <person name="Nagai Y."/>
            <person name="Toyoda A."/>
            <person name="Suzuki Y."/>
            <person name="Arimoto A."/>
            <person name="Ishii H."/>
            <person name="Satoh N."/>
            <person name="Nishiyama T."/>
            <person name="Hasebe M."/>
            <person name="Maruyama T."/>
            <person name="Minagawa J."/>
            <person name="Obokata J."/>
            <person name="Shigenobu S."/>
        </authorList>
    </citation>
    <scope>NUCLEOTIDE SEQUENCE [LARGE SCALE GENOMIC DNA]</scope>
</reference>
<comment type="caution">
    <text evidence="2">The sequence shown here is derived from an EMBL/GenBank/DDBJ whole genome shotgun (WGS) entry which is preliminary data.</text>
</comment>
<evidence type="ECO:0000313" key="3">
    <source>
        <dbReference type="Proteomes" id="UP000762676"/>
    </source>
</evidence>
<protein>
    <submittedName>
        <fullName evidence="2">WD repeat-containing protein mio</fullName>
    </submittedName>
</protein>
<dbReference type="InterPro" id="IPR031488">
    <property type="entry name" value="Zn_ribbon_mio"/>
</dbReference>
<gene>
    <name evidence="2" type="ORF">ElyMa_004732000</name>
</gene>
<proteinExistence type="predicted"/>
<dbReference type="GO" id="GO:0034198">
    <property type="term" value="P:cellular response to amino acid starvation"/>
    <property type="evidence" value="ECO:0007669"/>
    <property type="project" value="TreeGrafter"/>
</dbReference>
<name>A0AAV4IFV4_9GAST</name>
<dbReference type="AlphaFoldDB" id="A0AAV4IFV4"/>
<keyword evidence="3" id="KW-1185">Reference proteome</keyword>
<dbReference type="GO" id="GO:0005737">
    <property type="term" value="C:cytoplasm"/>
    <property type="evidence" value="ECO:0007669"/>
    <property type="project" value="TreeGrafter"/>
</dbReference>
<dbReference type="PANTHER" id="PTHR16453:SF9">
    <property type="entry name" value="GATOR COMPLEX PROTEIN MIOS"/>
    <property type="match status" value="1"/>
</dbReference>
<dbReference type="InterPro" id="IPR037593">
    <property type="entry name" value="MIOS/Sea4"/>
</dbReference>
<dbReference type="Proteomes" id="UP000762676">
    <property type="component" value="Unassembled WGS sequence"/>
</dbReference>
<dbReference type="EMBL" id="BMAT01009499">
    <property type="protein sequence ID" value="GFS07451.1"/>
    <property type="molecule type" value="Genomic_DNA"/>
</dbReference>
<dbReference type="Pfam" id="PF17034">
    <property type="entry name" value="zinc_ribbon_16"/>
    <property type="match status" value="1"/>
</dbReference>
<evidence type="ECO:0000313" key="2">
    <source>
        <dbReference type="EMBL" id="GFS07451.1"/>
    </source>
</evidence>
<sequence>MEIMASEISCCQKCRKALPRCAICLAHMGTLSGLGADTSGTGVKLTEFGDWFTWCQTCRHGGHAAHLTQWFREHSECPVTGCSCKCAALDAVSKRVSRAKIGTPADMEVAIT</sequence>